<evidence type="ECO:0000256" key="1">
    <source>
        <dbReference type="ARBA" id="ARBA00001974"/>
    </source>
</evidence>
<dbReference type="SUPFAM" id="SSF56176">
    <property type="entry name" value="FAD-binding/transporter-associated domain-like"/>
    <property type="match status" value="1"/>
</dbReference>
<reference evidence="10 11" key="1">
    <citation type="submission" date="2020-07" db="EMBL/GenBank/DDBJ databases">
        <title>Genomic Encyclopedia of Type Strains, Phase IV (KMG-V): Genome sequencing to study the core and pangenomes of soil and plant-associated prokaryotes.</title>
        <authorList>
            <person name="Whitman W."/>
        </authorList>
    </citation>
    <scope>NUCLEOTIDE SEQUENCE [LARGE SCALE GENOMIC DNA]</scope>
    <source>
        <strain evidence="10 11">X4EP2</strain>
    </source>
</reference>
<dbReference type="SUPFAM" id="SSF55103">
    <property type="entry name" value="FAD-linked oxidases, C-terminal domain"/>
    <property type="match status" value="1"/>
</dbReference>
<dbReference type="InterPro" id="IPR016167">
    <property type="entry name" value="FAD-bd_PCMH_sub1"/>
</dbReference>
<comment type="cofactor">
    <cofactor evidence="1">
        <name>FAD</name>
        <dbReference type="ChEBI" id="CHEBI:57692"/>
    </cofactor>
</comment>
<evidence type="ECO:0000256" key="6">
    <source>
        <dbReference type="ARBA" id="ARBA00023004"/>
    </source>
</evidence>
<dbReference type="Pfam" id="PF13183">
    <property type="entry name" value="Fer4_8"/>
    <property type="match status" value="1"/>
</dbReference>
<feature type="domain" description="FAD-binding PCMH-type" evidence="9">
    <location>
        <begin position="57"/>
        <end position="285"/>
    </location>
</feature>
<dbReference type="InterPro" id="IPR009051">
    <property type="entry name" value="Helical_ferredxn"/>
</dbReference>
<evidence type="ECO:0000256" key="2">
    <source>
        <dbReference type="ARBA" id="ARBA00022630"/>
    </source>
</evidence>
<dbReference type="InterPro" id="IPR004017">
    <property type="entry name" value="Cys_rich_dom"/>
</dbReference>
<dbReference type="Gene3D" id="3.30.43.10">
    <property type="entry name" value="Uridine Diphospho-n-acetylenolpyruvylglucosamine Reductase, domain 2"/>
    <property type="match status" value="1"/>
</dbReference>
<dbReference type="GO" id="GO:1903457">
    <property type="term" value="P:lactate catabolic process"/>
    <property type="evidence" value="ECO:0007669"/>
    <property type="project" value="TreeGrafter"/>
</dbReference>
<dbReference type="GO" id="GO:0004458">
    <property type="term" value="F:D-lactate dehydrogenase (cytochrome) activity"/>
    <property type="evidence" value="ECO:0007669"/>
    <property type="project" value="TreeGrafter"/>
</dbReference>
<dbReference type="EMBL" id="JACCCW010000001">
    <property type="protein sequence ID" value="NYF79377.1"/>
    <property type="molecule type" value="Genomic_DNA"/>
</dbReference>
<evidence type="ECO:0000256" key="4">
    <source>
        <dbReference type="ARBA" id="ARBA00022827"/>
    </source>
</evidence>
<dbReference type="InterPro" id="IPR017896">
    <property type="entry name" value="4Fe4S_Fe-S-bd"/>
</dbReference>
<organism evidence="10 11">
    <name type="scientific">Granulicella arctica</name>
    <dbReference type="NCBI Taxonomy" id="940613"/>
    <lineage>
        <taxon>Bacteria</taxon>
        <taxon>Pseudomonadati</taxon>
        <taxon>Acidobacteriota</taxon>
        <taxon>Terriglobia</taxon>
        <taxon>Terriglobales</taxon>
        <taxon>Acidobacteriaceae</taxon>
        <taxon>Granulicella</taxon>
    </lineage>
</organism>
<keyword evidence="3" id="KW-0479">Metal-binding</keyword>
<evidence type="ECO:0000313" key="10">
    <source>
        <dbReference type="EMBL" id="NYF79377.1"/>
    </source>
</evidence>
<evidence type="ECO:0000259" key="8">
    <source>
        <dbReference type="PROSITE" id="PS51379"/>
    </source>
</evidence>
<dbReference type="InterPro" id="IPR016169">
    <property type="entry name" value="FAD-bd_PCMH_sub2"/>
</dbReference>
<dbReference type="Gene3D" id="3.30.465.10">
    <property type="match status" value="1"/>
</dbReference>
<dbReference type="PANTHER" id="PTHR11748:SF119">
    <property type="entry name" value="D-2-HYDROXYGLUTARATE DEHYDROGENASE"/>
    <property type="match status" value="1"/>
</dbReference>
<dbReference type="SUPFAM" id="SSF46548">
    <property type="entry name" value="alpha-helical ferredoxin"/>
    <property type="match status" value="1"/>
</dbReference>
<evidence type="ECO:0000256" key="7">
    <source>
        <dbReference type="ARBA" id="ARBA00023014"/>
    </source>
</evidence>
<dbReference type="Pfam" id="PF02754">
    <property type="entry name" value="CCG"/>
    <property type="match status" value="2"/>
</dbReference>
<keyword evidence="11" id="KW-1185">Reference proteome</keyword>
<dbReference type="InterPro" id="IPR016166">
    <property type="entry name" value="FAD-bd_PCMH"/>
</dbReference>
<dbReference type="Proteomes" id="UP000589520">
    <property type="component" value="Unassembled WGS sequence"/>
</dbReference>
<comment type="caution">
    <text evidence="10">The sequence shown here is derived from an EMBL/GenBank/DDBJ whole genome shotgun (WGS) entry which is preliminary data.</text>
</comment>
<keyword evidence="4" id="KW-0274">FAD</keyword>
<evidence type="ECO:0000313" key="11">
    <source>
        <dbReference type="Proteomes" id="UP000589520"/>
    </source>
</evidence>
<dbReference type="InterPro" id="IPR006094">
    <property type="entry name" value="Oxid_FAD_bind_N"/>
</dbReference>
<dbReference type="PROSITE" id="PS00198">
    <property type="entry name" value="4FE4S_FER_1"/>
    <property type="match status" value="1"/>
</dbReference>
<dbReference type="GO" id="GO:0046872">
    <property type="term" value="F:metal ion binding"/>
    <property type="evidence" value="ECO:0007669"/>
    <property type="project" value="UniProtKB-KW"/>
</dbReference>
<dbReference type="InterPro" id="IPR004113">
    <property type="entry name" value="FAD-bd_oxidored_4_C"/>
</dbReference>
<protein>
    <submittedName>
        <fullName evidence="10">FAD/FMN-containing dehydrogenase/Fe-S oxidoreductase</fullName>
    </submittedName>
</protein>
<dbReference type="InterPro" id="IPR017900">
    <property type="entry name" value="4Fe4S_Fe_S_CS"/>
</dbReference>
<dbReference type="GO" id="GO:0051536">
    <property type="term" value="F:iron-sulfur cluster binding"/>
    <property type="evidence" value="ECO:0007669"/>
    <property type="project" value="UniProtKB-KW"/>
</dbReference>
<keyword evidence="7" id="KW-0411">Iron-sulfur</keyword>
<keyword evidence="6" id="KW-0408">Iron</keyword>
<dbReference type="GO" id="GO:0071949">
    <property type="term" value="F:FAD binding"/>
    <property type="evidence" value="ECO:0007669"/>
    <property type="project" value="InterPro"/>
</dbReference>
<dbReference type="RefSeq" id="WP_179489605.1">
    <property type="nucleotide sequence ID" value="NZ_JACCCW010000001.1"/>
</dbReference>
<name>A0A7Y9TKM7_9BACT</name>
<keyword evidence="5" id="KW-0560">Oxidoreductase</keyword>
<feature type="domain" description="4Fe-4S ferredoxin-type" evidence="8">
    <location>
        <begin position="625"/>
        <end position="653"/>
    </location>
</feature>
<evidence type="ECO:0000256" key="3">
    <source>
        <dbReference type="ARBA" id="ARBA00022723"/>
    </source>
</evidence>
<proteinExistence type="predicted"/>
<dbReference type="PROSITE" id="PS51387">
    <property type="entry name" value="FAD_PCMH"/>
    <property type="match status" value="1"/>
</dbReference>
<evidence type="ECO:0000256" key="5">
    <source>
        <dbReference type="ARBA" id="ARBA00023002"/>
    </source>
</evidence>
<keyword evidence="2" id="KW-0285">Flavoprotein</keyword>
<dbReference type="Pfam" id="PF01565">
    <property type="entry name" value="FAD_binding_4"/>
    <property type="match status" value="1"/>
</dbReference>
<dbReference type="InterPro" id="IPR036318">
    <property type="entry name" value="FAD-bd_PCMH-like_sf"/>
</dbReference>
<evidence type="ECO:0000259" key="9">
    <source>
        <dbReference type="PROSITE" id="PS51387"/>
    </source>
</evidence>
<accession>A0A7Y9TKM7</accession>
<dbReference type="InterPro" id="IPR016164">
    <property type="entry name" value="FAD-linked_Oxase-like_C"/>
</dbReference>
<dbReference type="PROSITE" id="PS51379">
    <property type="entry name" value="4FE4S_FER_2"/>
    <property type="match status" value="1"/>
</dbReference>
<dbReference type="PANTHER" id="PTHR11748">
    <property type="entry name" value="D-LACTATE DEHYDROGENASE"/>
    <property type="match status" value="1"/>
</dbReference>
<gene>
    <name evidence="10" type="ORF">HDF17_001664</name>
</gene>
<dbReference type="AlphaFoldDB" id="A0A7Y9TKM7"/>
<dbReference type="Pfam" id="PF02913">
    <property type="entry name" value="FAD-oxidase_C"/>
    <property type="match status" value="1"/>
</dbReference>
<dbReference type="Gene3D" id="1.10.1060.10">
    <property type="entry name" value="Alpha-helical ferredoxin"/>
    <property type="match status" value="1"/>
</dbReference>
<dbReference type="GO" id="GO:0008720">
    <property type="term" value="F:D-lactate dehydrogenase (NAD+) activity"/>
    <property type="evidence" value="ECO:0007669"/>
    <property type="project" value="TreeGrafter"/>
</dbReference>
<dbReference type="Gene3D" id="3.30.70.2740">
    <property type="match status" value="1"/>
</dbReference>
<sequence length="969" mass="105868">MLSSTSPFVVLPSSHVRAHDTFPQAGELEKQLRAEVRGEVRFDAGSRALYATDASNYRQVPIGLVVPLDEQDVETTVRICRQFDAPILSRGAGTSLAGQGCNAAVILDFSKYMNKMDAVDPTLRTIRVQPGIVLDRVREAAERFELTFAPDPATHSRCTVGGMIGNNSCGVHGLMGGKTVDNIESLDLLLYDGTRMRVGKTSVVELERLIAGGGRIGEIYGELKQLRDAYAELVRTRFPKIPRRVSGFNLDELLPENGFNVARALVGSEGTCAVILGATLQLVESPQFRTLVGVGFKDIYIAADHVPQILQHHPIGLEGMDGLLLDAMRSKQKSVDDLALLPEGRGFLLAEFGGATQVEANERARGLADALTVWPSAPAARIYTQAEAPRVWHIRESALGATAFVPGQGTGWEGWEDAAVDPAQLGSYLRGIAALMKEFGYRSPMYGHFGQGCVHMRHNFDLETETGILAFREFIERAAEIALAHGGSLSGEHGDGQARGALLPKMFGPELMEAFRSFKRVWDPGNKLNPGKLIDAHQPHEDLRLGADYKPWQPETHFAFAEDAGSLASAALRCVGVGACRKQDAGAMCPSFMATGEELHSTRGRAHLLWELMQGEVLPNQWKNEQVKESLDLCLACKACKSECPVSVDMATYKAEFLAHHYKGKRRPLEHYAFGRIDLWARLASFAPGVVNAINAAPVIGGGMRSLLHIHEKRTFPRFAKSFLRERQKAQASGSGEVFLWADTFNNYFHPSTMRAAYAVLQSAGFCVSLPKQHLCCGRPLYDFGMLDTAKQYLLKVLDALAPQLAAGSPIIVLEPSCASVFRDELVNLLPKDPRATKLRDQTFLLSEFLVHHAPNYVPPQVDAKIIVHGHCHHRATMGMQDEMSLLRATGAEVELLDSGCCGMAGPFGFEKGKFEVSQTLAERVLLPAVRREAERAIIVSDGFSCCEQITQNTTARPKHLAEVLAGGS</sequence>